<dbReference type="OrthoDB" id="9813251at2"/>
<evidence type="ECO:0000313" key="2">
    <source>
        <dbReference type="EMBL" id="PAB61227.1"/>
    </source>
</evidence>
<dbReference type="InterPro" id="IPR007393">
    <property type="entry name" value="YlxR_dom"/>
</dbReference>
<dbReference type="SUPFAM" id="SSF64376">
    <property type="entry name" value="YlxR-like"/>
    <property type="match status" value="1"/>
</dbReference>
<dbReference type="NCBIfam" id="NF047356">
    <property type="entry name" value="RNA_bind_RnpM"/>
    <property type="match status" value="1"/>
</dbReference>
<gene>
    <name evidence="2" type="ORF">CCE28_02020</name>
</gene>
<dbReference type="PANTHER" id="PTHR34215">
    <property type="entry name" value="BLL0784 PROTEIN"/>
    <property type="match status" value="1"/>
</dbReference>
<accession>A0A267MP65</accession>
<organism evidence="2 3">
    <name type="scientific">Anaeromicrobium sediminis</name>
    <dbReference type="NCBI Taxonomy" id="1478221"/>
    <lineage>
        <taxon>Bacteria</taxon>
        <taxon>Bacillati</taxon>
        <taxon>Bacillota</taxon>
        <taxon>Clostridia</taxon>
        <taxon>Peptostreptococcales</taxon>
        <taxon>Thermotaleaceae</taxon>
        <taxon>Anaeromicrobium</taxon>
    </lineage>
</organism>
<dbReference type="InterPro" id="IPR037465">
    <property type="entry name" value="YlxR"/>
</dbReference>
<dbReference type="CDD" id="cd00279">
    <property type="entry name" value="YlxR"/>
    <property type="match status" value="1"/>
</dbReference>
<protein>
    <submittedName>
        <fullName evidence="2">Nucleic acid-binding protein</fullName>
    </submittedName>
</protein>
<dbReference type="EMBL" id="NIBG01000001">
    <property type="protein sequence ID" value="PAB61227.1"/>
    <property type="molecule type" value="Genomic_DNA"/>
</dbReference>
<dbReference type="RefSeq" id="WP_095130434.1">
    <property type="nucleotide sequence ID" value="NZ_NIBG01000001.1"/>
</dbReference>
<evidence type="ECO:0000313" key="3">
    <source>
        <dbReference type="Proteomes" id="UP000216024"/>
    </source>
</evidence>
<sequence length="91" mass="10460">MVRAKKIPLRQCLGCMESKPKKELIRVVKSKDGQISIDKTGKLAGRGAYICDDIECFNKLKKKRGLNRAFSQEISEKIYEQLCGEIRRDEK</sequence>
<dbReference type="Gene3D" id="3.30.1230.10">
    <property type="entry name" value="YlxR-like"/>
    <property type="match status" value="1"/>
</dbReference>
<name>A0A267MP65_9FIRM</name>
<dbReference type="Proteomes" id="UP000216024">
    <property type="component" value="Unassembled WGS sequence"/>
</dbReference>
<dbReference type="Pfam" id="PF04296">
    <property type="entry name" value="YlxR"/>
    <property type="match status" value="1"/>
</dbReference>
<dbReference type="PANTHER" id="PTHR34215:SF1">
    <property type="entry name" value="YLXR DOMAIN-CONTAINING PROTEIN"/>
    <property type="match status" value="1"/>
</dbReference>
<evidence type="ECO:0000259" key="1">
    <source>
        <dbReference type="Pfam" id="PF04296"/>
    </source>
</evidence>
<reference evidence="2 3" key="1">
    <citation type="submission" date="2017-06" db="EMBL/GenBank/DDBJ databases">
        <title>Draft genome sequence of anaerobic fermentative bacterium Anaeromicrobium sediminis DY2726D isolated from West Pacific Ocean sediments.</title>
        <authorList>
            <person name="Zeng X."/>
        </authorList>
    </citation>
    <scope>NUCLEOTIDE SEQUENCE [LARGE SCALE GENOMIC DNA]</scope>
    <source>
        <strain evidence="2 3">DY2726D</strain>
    </source>
</reference>
<keyword evidence="3" id="KW-1185">Reference proteome</keyword>
<feature type="domain" description="YlxR" evidence="1">
    <location>
        <begin position="10"/>
        <end position="82"/>
    </location>
</feature>
<dbReference type="InterPro" id="IPR035931">
    <property type="entry name" value="YlxR-like_sf"/>
</dbReference>
<proteinExistence type="predicted"/>
<dbReference type="AlphaFoldDB" id="A0A267MP65"/>
<comment type="caution">
    <text evidence="2">The sequence shown here is derived from an EMBL/GenBank/DDBJ whole genome shotgun (WGS) entry which is preliminary data.</text>
</comment>